<dbReference type="InterPro" id="IPR036259">
    <property type="entry name" value="MFS_trans_sf"/>
</dbReference>
<comment type="similarity">
    <text evidence="2">Belongs to the major facilitator superfamily.</text>
</comment>
<dbReference type="PANTHER" id="PTHR23514">
    <property type="entry name" value="BYPASS OF STOP CODON PROTEIN 6"/>
    <property type="match status" value="1"/>
</dbReference>
<reference evidence="9 10" key="1">
    <citation type="submission" date="2020-01" db="EMBL/GenBank/DDBJ databases">
        <title>Whole genome sequence of Heliobacterium gestii DSM 11169.</title>
        <authorList>
            <person name="Kyndt J.A."/>
            <person name="Meyer T.E."/>
        </authorList>
    </citation>
    <scope>NUCLEOTIDE SEQUENCE [LARGE SCALE GENOMIC DNA]</scope>
    <source>
        <strain evidence="9 10">DSM 11169</strain>
    </source>
</reference>
<dbReference type="RefSeq" id="WP_161260923.1">
    <property type="nucleotide sequence ID" value="NZ_JAFBDC010000006.1"/>
</dbReference>
<evidence type="ECO:0000256" key="7">
    <source>
        <dbReference type="SAM" id="Phobius"/>
    </source>
</evidence>
<evidence type="ECO:0000313" key="9">
    <source>
        <dbReference type="EMBL" id="MZP42357.1"/>
    </source>
</evidence>
<evidence type="ECO:0000256" key="6">
    <source>
        <dbReference type="ARBA" id="ARBA00023136"/>
    </source>
</evidence>
<feature type="transmembrane region" description="Helical" evidence="7">
    <location>
        <begin position="293"/>
        <end position="315"/>
    </location>
</feature>
<dbReference type="OrthoDB" id="1674556at2"/>
<keyword evidence="5 7" id="KW-1133">Transmembrane helix</keyword>
<organism evidence="9 10">
    <name type="scientific">Heliomicrobium gestii</name>
    <name type="common">Heliobacterium gestii</name>
    <dbReference type="NCBI Taxonomy" id="2699"/>
    <lineage>
        <taxon>Bacteria</taxon>
        <taxon>Bacillati</taxon>
        <taxon>Bacillota</taxon>
        <taxon>Clostridia</taxon>
        <taxon>Eubacteriales</taxon>
        <taxon>Heliobacteriaceae</taxon>
        <taxon>Heliomicrobium</taxon>
    </lineage>
</organism>
<comment type="subcellular location">
    <subcellularLocation>
        <location evidence="1">Cell membrane</location>
        <topology evidence="1">Multi-pass membrane protein</topology>
    </subcellularLocation>
</comment>
<proteinExistence type="inferred from homology"/>
<comment type="caution">
    <text evidence="9">The sequence shown here is derived from an EMBL/GenBank/DDBJ whole genome shotgun (WGS) entry which is preliminary data.</text>
</comment>
<evidence type="ECO:0000256" key="5">
    <source>
        <dbReference type="ARBA" id="ARBA00022989"/>
    </source>
</evidence>
<dbReference type="InterPro" id="IPR011701">
    <property type="entry name" value="MFS"/>
</dbReference>
<feature type="transmembrane region" description="Helical" evidence="7">
    <location>
        <begin position="361"/>
        <end position="380"/>
    </location>
</feature>
<keyword evidence="10" id="KW-1185">Reference proteome</keyword>
<sequence length="386" mass="42469">MNSTKRITALAFMIFLFNGVICMLPGVVVIAVAKSFHVETHVIGYIYTLFVLGNAAAVQLNGKLLDKVDIRWELIGASVVTLFSVAMMTVTESLVLFAVMMLFFGLANGLYISAASYFIVSLYEDKNRSAKMSLLHFFFSAGAIVSPLSAGLLLERGVSWQTIYLYALSLLILLLIIIWITPVQVRQQEGQKAAPSKERWEWTIYAVAMSLFCYLIAEGSFLFWAPTYFVEYLHTDAAKAGSLLSLFWLFMAVGRGLSGIVLKKIAVETYILACSFFAFTASMVVLYSANFFLLIIAISGMGLGFSGLYAAILSYGTQQRPYPSARLMSMIMTAGYIGGMTASPFSSFLKQQLDLKASLTIAESFMALVFALIGVTALSIHRRKRG</sequence>
<evidence type="ECO:0000256" key="4">
    <source>
        <dbReference type="ARBA" id="ARBA00022692"/>
    </source>
</evidence>
<feature type="transmembrane region" description="Helical" evidence="7">
    <location>
        <begin position="132"/>
        <end position="151"/>
    </location>
</feature>
<keyword evidence="4 7" id="KW-0812">Transmembrane</keyword>
<protein>
    <submittedName>
        <fullName evidence="9">MFS transporter</fullName>
    </submittedName>
</protein>
<dbReference type="Gene3D" id="1.20.1250.20">
    <property type="entry name" value="MFS general substrate transporter like domains"/>
    <property type="match status" value="2"/>
</dbReference>
<dbReference type="GO" id="GO:0022857">
    <property type="term" value="F:transmembrane transporter activity"/>
    <property type="evidence" value="ECO:0007669"/>
    <property type="project" value="InterPro"/>
</dbReference>
<feature type="transmembrane region" description="Helical" evidence="7">
    <location>
        <begin position="7"/>
        <end position="30"/>
    </location>
</feature>
<feature type="transmembrane region" description="Helical" evidence="7">
    <location>
        <begin position="163"/>
        <end position="181"/>
    </location>
</feature>
<keyword evidence="6 7" id="KW-0472">Membrane</keyword>
<dbReference type="InterPro" id="IPR051788">
    <property type="entry name" value="MFS_Transporter"/>
</dbReference>
<dbReference type="InterPro" id="IPR020846">
    <property type="entry name" value="MFS_dom"/>
</dbReference>
<gene>
    <name evidence="9" type="ORF">GTO89_04790</name>
</gene>
<dbReference type="Proteomes" id="UP000471031">
    <property type="component" value="Unassembled WGS sequence"/>
</dbReference>
<feature type="transmembrane region" description="Helical" evidence="7">
    <location>
        <begin position="72"/>
        <end position="90"/>
    </location>
</feature>
<feature type="transmembrane region" description="Helical" evidence="7">
    <location>
        <begin position="202"/>
        <end position="225"/>
    </location>
</feature>
<feature type="transmembrane region" description="Helical" evidence="7">
    <location>
        <begin position="42"/>
        <end position="60"/>
    </location>
</feature>
<feature type="transmembrane region" description="Helical" evidence="7">
    <location>
        <begin position="327"/>
        <end position="349"/>
    </location>
</feature>
<accession>A0A845L6Q1</accession>
<dbReference type="SUPFAM" id="SSF103473">
    <property type="entry name" value="MFS general substrate transporter"/>
    <property type="match status" value="1"/>
</dbReference>
<evidence type="ECO:0000259" key="8">
    <source>
        <dbReference type="PROSITE" id="PS50850"/>
    </source>
</evidence>
<keyword evidence="3" id="KW-0813">Transport</keyword>
<feature type="domain" description="Major facilitator superfamily (MFS) profile" evidence="8">
    <location>
        <begin position="6"/>
        <end position="385"/>
    </location>
</feature>
<dbReference type="Pfam" id="PF07690">
    <property type="entry name" value="MFS_1"/>
    <property type="match status" value="1"/>
</dbReference>
<feature type="transmembrane region" description="Helical" evidence="7">
    <location>
        <begin position="237"/>
        <end position="257"/>
    </location>
</feature>
<dbReference type="AlphaFoldDB" id="A0A845L6Q1"/>
<evidence type="ECO:0000256" key="3">
    <source>
        <dbReference type="ARBA" id="ARBA00022448"/>
    </source>
</evidence>
<evidence type="ECO:0000256" key="1">
    <source>
        <dbReference type="ARBA" id="ARBA00004651"/>
    </source>
</evidence>
<evidence type="ECO:0000313" key="10">
    <source>
        <dbReference type="Proteomes" id="UP000471031"/>
    </source>
</evidence>
<dbReference type="GO" id="GO:0005886">
    <property type="term" value="C:plasma membrane"/>
    <property type="evidence" value="ECO:0007669"/>
    <property type="project" value="UniProtKB-SubCell"/>
</dbReference>
<name>A0A845L6Q1_HELGE</name>
<dbReference type="EMBL" id="WXEX01000003">
    <property type="protein sequence ID" value="MZP42357.1"/>
    <property type="molecule type" value="Genomic_DNA"/>
</dbReference>
<feature type="transmembrane region" description="Helical" evidence="7">
    <location>
        <begin position="96"/>
        <end position="120"/>
    </location>
</feature>
<dbReference type="PANTHER" id="PTHR23514:SF3">
    <property type="entry name" value="BYPASS OF STOP CODON PROTEIN 6"/>
    <property type="match status" value="1"/>
</dbReference>
<dbReference type="PROSITE" id="PS50850">
    <property type="entry name" value="MFS"/>
    <property type="match status" value="1"/>
</dbReference>
<evidence type="ECO:0000256" key="2">
    <source>
        <dbReference type="ARBA" id="ARBA00008335"/>
    </source>
</evidence>
<feature type="transmembrane region" description="Helical" evidence="7">
    <location>
        <begin position="269"/>
        <end position="287"/>
    </location>
</feature>